<reference evidence="12" key="1">
    <citation type="submission" date="2025-08" db="UniProtKB">
        <authorList>
            <consortium name="Ensembl"/>
        </authorList>
    </citation>
    <scope>IDENTIFICATION</scope>
</reference>
<dbReference type="GO" id="GO:0005768">
    <property type="term" value="C:endosome"/>
    <property type="evidence" value="ECO:0007669"/>
    <property type="project" value="UniProtKB-SubCell"/>
</dbReference>
<evidence type="ECO:0000256" key="7">
    <source>
        <dbReference type="ARBA" id="ARBA00023319"/>
    </source>
</evidence>
<dbReference type="Ensembl" id="ENSPSMT00000032109.1">
    <property type="protein sequence ID" value="ENSPSMP00000027773.1"/>
    <property type="gene ID" value="ENSPSMG00000019371.1"/>
</dbReference>
<dbReference type="SUPFAM" id="SSF54452">
    <property type="entry name" value="MHC antigen-recognition domain"/>
    <property type="match status" value="1"/>
</dbReference>
<dbReference type="GO" id="GO:0005615">
    <property type="term" value="C:extracellular space"/>
    <property type="evidence" value="ECO:0007669"/>
    <property type="project" value="TreeGrafter"/>
</dbReference>
<evidence type="ECO:0000256" key="6">
    <source>
        <dbReference type="ARBA" id="ARBA00023180"/>
    </source>
</evidence>
<proteinExistence type="predicted"/>
<dbReference type="SUPFAM" id="SSF48726">
    <property type="entry name" value="Immunoglobulin"/>
    <property type="match status" value="1"/>
</dbReference>
<dbReference type="GeneTree" id="ENSGT01120000271825"/>
<feature type="transmembrane region" description="Helical" evidence="9">
    <location>
        <begin position="284"/>
        <end position="308"/>
    </location>
</feature>
<dbReference type="GO" id="GO:0001916">
    <property type="term" value="P:positive regulation of T cell mediated cytotoxicity"/>
    <property type="evidence" value="ECO:0007669"/>
    <property type="project" value="TreeGrafter"/>
</dbReference>
<feature type="signal peptide" evidence="10">
    <location>
        <begin position="1"/>
        <end position="16"/>
    </location>
</feature>
<protein>
    <recommendedName>
        <fullName evidence="11">Immunoglobulin C1-set domain-containing protein</fullName>
    </recommendedName>
</protein>
<dbReference type="InterPro" id="IPR013783">
    <property type="entry name" value="Ig-like_fold"/>
</dbReference>
<reference evidence="12" key="2">
    <citation type="submission" date="2025-09" db="UniProtKB">
        <authorList>
            <consortium name="Ensembl"/>
        </authorList>
    </citation>
    <scope>IDENTIFICATION</scope>
</reference>
<evidence type="ECO:0000256" key="9">
    <source>
        <dbReference type="SAM" id="Phobius"/>
    </source>
</evidence>
<feature type="chain" id="PRO_5034796729" description="Immunoglobulin C1-set domain-containing protein" evidence="10">
    <location>
        <begin position="17"/>
        <end position="316"/>
    </location>
</feature>
<keyword evidence="13" id="KW-1185">Reference proteome</keyword>
<dbReference type="AlphaFoldDB" id="A0A8C9DR99"/>
<dbReference type="InterPro" id="IPR050208">
    <property type="entry name" value="MHC_class-I_related"/>
</dbReference>
<evidence type="ECO:0000259" key="11">
    <source>
        <dbReference type="SMART" id="SM00407"/>
    </source>
</evidence>
<dbReference type="FunFam" id="2.60.40.10:FF:000254">
    <property type="entry name" value="Antigen-presenting glycoprotein CD1d1"/>
    <property type="match status" value="1"/>
</dbReference>
<dbReference type="InterPro" id="IPR003597">
    <property type="entry name" value="Ig_C1-set"/>
</dbReference>
<dbReference type="Proteomes" id="UP000694414">
    <property type="component" value="Unplaced"/>
</dbReference>
<dbReference type="GO" id="GO:0071723">
    <property type="term" value="F:lipopeptide binding"/>
    <property type="evidence" value="ECO:0007669"/>
    <property type="project" value="TreeGrafter"/>
</dbReference>
<dbReference type="PANTHER" id="PTHR16675:SF146">
    <property type="entry name" value="T-CELL SURFACE GLYCOPROTEIN CD1E, MEMBRANE-ASSOCIATED"/>
    <property type="match status" value="1"/>
</dbReference>
<dbReference type="InterPro" id="IPR037055">
    <property type="entry name" value="MHC_I-like_Ag-recog_sf"/>
</dbReference>
<dbReference type="Pfam" id="PF16497">
    <property type="entry name" value="MHC_I_3"/>
    <property type="match status" value="1"/>
</dbReference>
<dbReference type="GO" id="GO:0009897">
    <property type="term" value="C:external side of plasma membrane"/>
    <property type="evidence" value="ECO:0007669"/>
    <property type="project" value="TreeGrafter"/>
</dbReference>
<dbReference type="GO" id="GO:0048007">
    <property type="term" value="P:antigen processing and presentation, exogenous lipid antigen via MHC class Ib"/>
    <property type="evidence" value="ECO:0007669"/>
    <property type="project" value="TreeGrafter"/>
</dbReference>
<feature type="domain" description="Immunoglobulin C1-set" evidence="11">
    <location>
        <begin position="208"/>
        <end position="278"/>
    </location>
</feature>
<organism evidence="12 13">
    <name type="scientific">Prolemur simus</name>
    <name type="common">Greater bamboo lemur</name>
    <name type="synonym">Hapalemur simus</name>
    <dbReference type="NCBI Taxonomy" id="1328070"/>
    <lineage>
        <taxon>Eukaryota</taxon>
        <taxon>Metazoa</taxon>
        <taxon>Chordata</taxon>
        <taxon>Craniata</taxon>
        <taxon>Vertebrata</taxon>
        <taxon>Euteleostomi</taxon>
        <taxon>Mammalia</taxon>
        <taxon>Eutheria</taxon>
        <taxon>Euarchontoglires</taxon>
        <taxon>Primates</taxon>
        <taxon>Strepsirrhini</taxon>
        <taxon>Lemuriformes</taxon>
        <taxon>Lemuridae</taxon>
        <taxon>Prolemur</taxon>
    </lineage>
</organism>
<dbReference type="PANTHER" id="PTHR16675">
    <property type="entry name" value="MHC CLASS I-RELATED"/>
    <property type="match status" value="1"/>
</dbReference>
<dbReference type="InterPro" id="IPR036179">
    <property type="entry name" value="Ig-like_dom_sf"/>
</dbReference>
<dbReference type="InterPro" id="IPR011162">
    <property type="entry name" value="MHC_I/II-like_Ag-recog"/>
</dbReference>
<dbReference type="Gene3D" id="3.30.500.10">
    <property type="entry name" value="MHC class I-like antigen recognition-like"/>
    <property type="match status" value="1"/>
</dbReference>
<keyword evidence="9" id="KW-1133">Transmembrane helix</keyword>
<keyword evidence="4" id="KW-0391">Immunity</keyword>
<dbReference type="Pfam" id="PF07654">
    <property type="entry name" value="C1-set"/>
    <property type="match status" value="1"/>
</dbReference>
<evidence type="ECO:0000256" key="10">
    <source>
        <dbReference type="SAM" id="SignalP"/>
    </source>
</evidence>
<evidence type="ECO:0000256" key="8">
    <source>
        <dbReference type="ARBA" id="ARBA00046288"/>
    </source>
</evidence>
<dbReference type="GO" id="GO:0048006">
    <property type="term" value="P:antigen processing and presentation, endogenous lipid antigen via MHC class Ib"/>
    <property type="evidence" value="ECO:0007669"/>
    <property type="project" value="TreeGrafter"/>
</dbReference>
<keyword evidence="6" id="KW-0325">Glycoprotein</keyword>
<evidence type="ECO:0000256" key="5">
    <source>
        <dbReference type="ARBA" id="ARBA00023136"/>
    </source>
</evidence>
<sequence length="316" mass="35197">MHLLLLLLLLLFRVLCCPGESTAALGSHHPAAEEALSFHMLQISSFANHSWVLIQGPGWVGELQTHSWDGIVGTICFLRSWSQGDCSKEELKNLQVLLQVYLCSFSREVQAFASQFQFEYDFIVIKIFINGAYQGSDFLSFQGSSWVPSPAAGTRDQKVYKVIIQTSKAPESLTSDLGFPLNSISPHLLFSREDRGWVSTSPNPGPGHLLLVCHVSGFNPKPVWVRCMRGEREQLGTRHSDLLPNSDGTWFLQGTLDVAAGEAAGLSCWVKHSSLRGHDIIIHWGGYSILLILICLTVLIILVMFAIVNSWFEKQW</sequence>
<comment type="subcellular location">
    <subcellularLocation>
        <location evidence="8">Endomembrane system</location>
        <topology evidence="8">Single-pass type I membrane protein</topology>
    </subcellularLocation>
    <subcellularLocation>
        <location evidence="1">Endosome</location>
    </subcellularLocation>
</comment>
<evidence type="ECO:0000256" key="1">
    <source>
        <dbReference type="ARBA" id="ARBA00004177"/>
    </source>
</evidence>
<keyword evidence="3" id="KW-0967">Endosome</keyword>
<evidence type="ECO:0000256" key="3">
    <source>
        <dbReference type="ARBA" id="ARBA00022753"/>
    </source>
</evidence>
<evidence type="ECO:0000313" key="13">
    <source>
        <dbReference type="Proteomes" id="UP000694414"/>
    </source>
</evidence>
<dbReference type="GO" id="GO:0030884">
    <property type="term" value="F:exogenous lipid antigen binding"/>
    <property type="evidence" value="ECO:0007669"/>
    <property type="project" value="TreeGrafter"/>
</dbReference>
<keyword evidence="9" id="KW-0812">Transmembrane</keyword>
<dbReference type="GO" id="GO:0006955">
    <property type="term" value="P:immune response"/>
    <property type="evidence" value="ECO:0007669"/>
    <property type="project" value="TreeGrafter"/>
</dbReference>
<dbReference type="InterPro" id="IPR011161">
    <property type="entry name" value="MHC_I-like_Ag-recog"/>
</dbReference>
<keyword evidence="5 9" id="KW-0472">Membrane</keyword>
<evidence type="ECO:0000256" key="4">
    <source>
        <dbReference type="ARBA" id="ARBA00022859"/>
    </source>
</evidence>
<evidence type="ECO:0000256" key="2">
    <source>
        <dbReference type="ARBA" id="ARBA00022729"/>
    </source>
</evidence>
<evidence type="ECO:0000313" key="12">
    <source>
        <dbReference type="Ensembl" id="ENSPSMP00000027773.1"/>
    </source>
</evidence>
<accession>A0A8C9DR99</accession>
<dbReference type="SMART" id="SM00407">
    <property type="entry name" value="IGc1"/>
    <property type="match status" value="1"/>
</dbReference>
<keyword evidence="7" id="KW-0393">Immunoglobulin domain</keyword>
<dbReference type="Gene3D" id="2.60.40.10">
    <property type="entry name" value="Immunoglobulins"/>
    <property type="match status" value="1"/>
</dbReference>
<keyword evidence="2 10" id="KW-0732">Signal</keyword>
<name>A0A8C9DR99_PROSS</name>
<dbReference type="GO" id="GO:0030883">
    <property type="term" value="F:endogenous lipid antigen binding"/>
    <property type="evidence" value="ECO:0007669"/>
    <property type="project" value="TreeGrafter"/>
</dbReference>